<name>A0A2T5RGF7_9FIRM</name>
<dbReference type="PANTHER" id="PTHR43191">
    <property type="entry name" value="RRNA METHYLTRANSFERASE 3"/>
    <property type="match status" value="1"/>
</dbReference>
<dbReference type="InterPro" id="IPR029064">
    <property type="entry name" value="Ribosomal_eL30-like_sf"/>
</dbReference>
<dbReference type="InterPro" id="IPR029026">
    <property type="entry name" value="tRNA_m1G_MTases_N"/>
</dbReference>
<feature type="domain" description="RNA 2-O ribose methyltransferase substrate binding" evidence="4">
    <location>
        <begin position="31"/>
        <end position="106"/>
    </location>
</feature>
<dbReference type="GO" id="GO:0008173">
    <property type="term" value="F:RNA methyltransferase activity"/>
    <property type="evidence" value="ECO:0007669"/>
    <property type="project" value="InterPro"/>
</dbReference>
<evidence type="ECO:0000256" key="1">
    <source>
        <dbReference type="ARBA" id="ARBA00007228"/>
    </source>
</evidence>
<dbReference type="RefSeq" id="WP_108142105.1">
    <property type="nucleotide sequence ID" value="NZ_QAXS01000037.1"/>
</dbReference>
<evidence type="ECO:0000313" key="6">
    <source>
        <dbReference type="Proteomes" id="UP000244089"/>
    </source>
</evidence>
<dbReference type="InterPro" id="IPR053888">
    <property type="entry name" value="MRM3-like_sub_bind"/>
</dbReference>
<dbReference type="Gene3D" id="3.30.1330.30">
    <property type="match status" value="1"/>
</dbReference>
<gene>
    <name evidence="5" type="ORF">C8C76_13720</name>
</gene>
<dbReference type="Gene3D" id="3.40.1280.10">
    <property type="match status" value="1"/>
</dbReference>
<dbReference type="Proteomes" id="UP000244089">
    <property type="component" value="Unassembled WGS sequence"/>
</dbReference>
<dbReference type="Pfam" id="PF22435">
    <property type="entry name" value="MRM3-like_sub_bind"/>
    <property type="match status" value="1"/>
</dbReference>
<dbReference type="SMART" id="SM00967">
    <property type="entry name" value="SpoU_sub_bind"/>
    <property type="match status" value="1"/>
</dbReference>
<dbReference type="GO" id="GO:0005737">
    <property type="term" value="C:cytoplasm"/>
    <property type="evidence" value="ECO:0007669"/>
    <property type="project" value="UniProtKB-ARBA"/>
</dbReference>
<dbReference type="SUPFAM" id="SSF75217">
    <property type="entry name" value="alpha/beta knot"/>
    <property type="match status" value="1"/>
</dbReference>
<protein>
    <submittedName>
        <fullName evidence="5">TrmH family RNA methyltransferase</fullName>
    </submittedName>
</protein>
<dbReference type="PANTHER" id="PTHR43191:SF2">
    <property type="entry name" value="RRNA METHYLTRANSFERASE 3, MITOCHONDRIAL"/>
    <property type="match status" value="1"/>
</dbReference>
<dbReference type="CDD" id="cd18095">
    <property type="entry name" value="SpoU-like_rRNA-MTase"/>
    <property type="match status" value="1"/>
</dbReference>
<dbReference type="InterPro" id="IPR029028">
    <property type="entry name" value="Alpha/beta_knot_MTases"/>
</dbReference>
<dbReference type="GO" id="GO:0006396">
    <property type="term" value="P:RNA processing"/>
    <property type="evidence" value="ECO:0007669"/>
    <property type="project" value="InterPro"/>
</dbReference>
<dbReference type="InterPro" id="IPR013123">
    <property type="entry name" value="SpoU_subst-bd"/>
</dbReference>
<evidence type="ECO:0000313" key="5">
    <source>
        <dbReference type="EMBL" id="PTV93710.1"/>
    </source>
</evidence>
<dbReference type="GO" id="GO:0003723">
    <property type="term" value="F:RNA binding"/>
    <property type="evidence" value="ECO:0007669"/>
    <property type="project" value="InterPro"/>
</dbReference>
<organism evidence="5 6">
    <name type="scientific">Halanaerobium saccharolyticum</name>
    <dbReference type="NCBI Taxonomy" id="43595"/>
    <lineage>
        <taxon>Bacteria</taxon>
        <taxon>Bacillati</taxon>
        <taxon>Bacillota</taxon>
        <taxon>Clostridia</taxon>
        <taxon>Halanaerobiales</taxon>
        <taxon>Halanaerobiaceae</taxon>
        <taxon>Halanaerobium</taxon>
    </lineage>
</organism>
<dbReference type="GO" id="GO:0032259">
    <property type="term" value="P:methylation"/>
    <property type="evidence" value="ECO:0007669"/>
    <property type="project" value="UniProtKB-KW"/>
</dbReference>
<keyword evidence="3 5" id="KW-0808">Transferase</keyword>
<evidence type="ECO:0000256" key="2">
    <source>
        <dbReference type="ARBA" id="ARBA00022603"/>
    </source>
</evidence>
<evidence type="ECO:0000256" key="3">
    <source>
        <dbReference type="ARBA" id="ARBA00022679"/>
    </source>
</evidence>
<dbReference type="AlphaFoldDB" id="A0A2T5RGF7"/>
<dbReference type="EMBL" id="QAXS01000037">
    <property type="protein sequence ID" value="PTV93710.1"/>
    <property type="molecule type" value="Genomic_DNA"/>
</dbReference>
<accession>A0A2T5RGF7</accession>
<dbReference type="InterPro" id="IPR051259">
    <property type="entry name" value="rRNA_Methyltransferase"/>
</dbReference>
<evidence type="ECO:0000259" key="4">
    <source>
        <dbReference type="SMART" id="SM00967"/>
    </source>
</evidence>
<sequence length="271" mass="30145">MNIISSSQNDKVKYLNKLYRSRNRRKQGVFILEGKRLIEAALAGGADFKQVFLTPVFFKSAENDNLLADLKLKAEIIYIEEDLLKKTASTVNPQGILAVVNESVFRGDDFYQQTKKILLLDRIQDPGNMGTMIRTAAAAGFDGIIALKGSVDIFNQKVIRATMGGIFSIVIRQRLSQEDFLAEIRNEAAGYELLAADTQAEEYHFEHQYQDKLILMIGNEANGLEQQLLESATSKIKIPLAGEIESLNAAVAASVISFEILSQQLKKNDLN</sequence>
<comment type="similarity">
    <text evidence="1">Belongs to the class IV-like SAM-binding methyltransferase superfamily. RNA methyltransferase TrmH family.</text>
</comment>
<dbReference type="InterPro" id="IPR001537">
    <property type="entry name" value="SpoU_MeTrfase"/>
</dbReference>
<reference evidence="5 6" key="1">
    <citation type="submission" date="2018-04" db="EMBL/GenBank/DDBJ databases">
        <title>Subsurface microbial communities from deep shales in Ohio and West Virginia, USA.</title>
        <authorList>
            <person name="Wrighton K."/>
        </authorList>
    </citation>
    <scope>NUCLEOTIDE SEQUENCE [LARGE SCALE GENOMIC DNA]</scope>
    <source>
        <strain evidence="5 6">WC1</strain>
    </source>
</reference>
<proteinExistence type="inferred from homology"/>
<keyword evidence="2 5" id="KW-0489">Methyltransferase</keyword>
<dbReference type="Pfam" id="PF00588">
    <property type="entry name" value="SpoU_methylase"/>
    <property type="match status" value="1"/>
</dbReference>
<dbReference type="OrthoDB" id="9794400at2"/>
<dbReference type="SUPFAM" id="SSF55315">
    <property type="entry name" value="L30e-like"/>
    <property type="match status" value="1"/>
</dbReference>
<comment type="caution">
    <text evidence="5">The sequence shown here is derived from an EMBL/GenBank/DDBJ whole genome shotgun (WGS) entry which is preliminary data.</text>
</comment>